<dbReference type="GeneID" id="19735483"/>
<dbReference type="GO" id="GO:0043657">
    <property type="term" value="C:host cell"/>
    <property type="evidence" value="ECO:0007669"/>
    <property type="project" value="GOC"/>
</dbReference>
<sequence>MLTRELVLLAYTAEPSPLESIAISALRNLPGFENVIIQIQDAFIVSFFTSNRPLRNHQLKVETLTYIKSALRTFDEQQYLPVPLSALSASFTFMYGPDINGPPTLQSDELTALLQTKDSREKVFDVERIQHYRLLFFSGPGSDQLDHTHYGLLREILCGDFSLYLPFRNELFKPGLDFYATMYPSRFFSDGVRRHVLGDVNANLRGVAPNYNRPGQNTPVSDSEIFRLPYTHPVTDIDFWQFRIRVRDVGSHGLRSNQFRHHGGAAYMSSTLNSTTGATACLQKALMTSFISQPILGQMGVINGPMCGWGQEELSADTLSVMSKFANTVEAFAKTLNHAGVPLTQGFVAISPTLQNKRALAFTGCLSISGLPPYIIKPPTVETLNMAIERARELFLVEVGYPDYGKSKVSDPVHLMHCESGRHVSILQQAIRQFFVMSPAARIINICLDWQSNEKVTVFKIAKACGELGLSMNARALPAVTKRLLKKWNFKNLNYNHQIIKDTWLKVDSATTFIVMSDNIRDETYRNMDLAFTGWGCPFRVLGKLTRNSKTIVVADKNKYGETVDIHFKMYMSKQLSEGTDDTPLAQDMSLTPWFKNLDVTEDLLLQVLRHPNVSCKAYIVHHVDRCGNGHIAQQPGVGPFDIPLCDYSITVYNLVDGDSNHGVNPPPKVWPADWRVARRLIEDQYSAPGMDITDPTATNNLGLTYNIPSEHHATIETRKIGNCTGMGESTTFSQCNPTLGTILAIVESCTNCILGPVSNPDDLLIGLSIAVPQGIQHKTEVNSIMTAARDFCAALNIGFQVNSAEDGKCLLRSIVATANAPCVIPGKCLKPYFKKPGSAILRVSLNSNHLLSGGTCCVVSGIGATHIFTPNPSEVRSLLMFLQIIREENLALSGHDVSDGGLICAVCEMMFAGGLSAHITVPDIEEVPAYFLFSETPGFVLEVDPTDVPAVLMRATLYKVECVQIGEVVNSDTFTVFHENTQLLNTPVAKLQHNWTLFSKSMDLLHINENQTLPEEKSYGNYEMHLTVDPYSVISAPTTRPNVLVHIFPGCGYPDALLAALTRSGFSVDAVVYGGFKHRHHRREDGAPGSPTTDAFTSGIILYGASNIDSDVKDCALRQWLTINRQVMSDLRKNVQEEGSFTLAIGHLACRVLFATRAIGFDSGSQQTPFVLPNVSRRYESRWLNFKIPEDTKAVAFADLKGCVLPCWAQGTHLGLGHSNRHFFSDLENRQLVAATFNGPLAQSGPAREYPMNPAQAEHPYAGICSENGRHLALLFDPCLAFNTWQWQHNQLGPGRGEIPVSPWKLMFYRLYHWSKFHQHYRSLLRNNLRHTFNFETQSLDFPVQERRGAIPQDNPQYIPRDALDPSQ</sequence>
<dbReference type="SUPFAM" id="SSF55326">
    <property type="entry name" value="PurM N-terminal domain-like"/>
    <property type="match status" value="1"/>
</dbReference>
<dbReference type="Gene3D" id="3.40.50.880">
    <property type="match status" value="1"/>
</dbReference>
<dbReference type="Pfam" id="PF02769">
    <property type="entry name" value="AIRS_C"/>
    <property type="match status" value="1"/>
</dbReference>
<dbReference type="InterPro" id="IPR029062">
    <property type="entry name" value="Class_I_gatase-like"/>
</dbReference>
<evidence type="ECO:0000313" key="5">
    <source>
        <dbReference type="EMBL" id="AIA62045.1"/>
    </source>
</evidence>
<dbReference type="SUPFAM" id="SSF52317">
    <property type="entry name" value="Class I glutamine amidotransferase-like"/>
    <property type="match status" value="1"/>
</dbReference>
<feature type="domain" description="PurM-like C-terminal" evidence="4">
    <location>
        <begin position="857"/>
        <end position="978"/>
    </location>
</feature>
<evidence type="ECO:0000256" key="1">
    <source>
        <dbReference type="ARBA" id="ARBA00004535"/>
    </source>
</evidence>
<dbReference type="InterPro" id="IPR010077">
    <property type="entry name" value="Herpes_virus_tegument"/>
</dbReference>
<proteinExistence type="predicted"/>
<organism evidence="5 6">
    <name type="scientific">Alcelaphine gammaherpesvirus 2</name>
    <dbReference type="NCBI Taxonomy" id="138184"/>
    <lineage>
        <taxon>Viruses</taxon>
        <taxon>Duplodnaviria</taxon>
        <taxon>Heunggongvirae</taxon>
        <taxon>Peploviricota</taxon>
        <taxon>Herviviricetes</taxon>
        <taxon>Herpesvirales</taxon>
        <taxon>Orthoherpesviridae</taxon>
        <taxon>Gammaherpesvirinae</taxon>
        <taxon>Macavirus</taxon>
        <taxon>Macavirus alcelaphinegamma2</taxon>
    </lineage>
</organism>
<dbReference type="Gene3D" id="3.90.650.10">
    <property type="entry name" value="PurM-like C-terminal domain"/>
    <property type="match status" value="1"/>
</dbReference>
<dbReference type="Proteomes" id="UP000168428">
    <property type="component" value="Segment"/>
</dbReference>
<gene>
    <name evidence="5" type="ORF">ALHV2gp05</name>
</gene>
<evidence type="ECO:0000256" key="2">
    <source>
        <dbReference type="ARBA" id="ARBA00022580"/>
    </source>
</evidence>
<evidence type="ECO:0000259" key="4">
    <source>
        <dbReference type="Pfam" id="PF02769"/>
    </source>
</evidence>
<name>A0A068AAJ7_9GAMA</name>
<dbReference type="InterPro" id="IPR036676">
    <property type="entry name" value="PurM-like_C_sf"/>
</dbReference>
<dbReference type="GO" id="GO:0075733">
    <property type="term" value="P:intracellular transport of virus"/>
    <property type="evidence" value="ECO:0007669"/>
    <property type="project" value="InterPro"/>
</dbReference>
<evidence type="ECO:0000256" key="3">
    <source>
        <dbReference type="ARBA" id="ARBA00022844"/>
    </source>
</evidence>
<dbReference type="NCBIfam" id="TIGR01739">
    <property type="entry name" value="tegu_FGAM_synt"/>
    <property type="match status" value="1"/>
</dbReference>
<dbReference type="InterPro" id="IPR036921">
    <property type="entry name" value="PurM-like_N_sf"/>
</dbReference>
<accession>A0A068AAJ7</accession>
<evidence type="ECO:0000313" key="6">
    <source>
        <dbReference type="Proteomes" id="UP000168428"/>
    </source>
</evidence>
<dbReference type="SUPFAM" id="SSF56042">
    <property type="entry name" value="PurM C-terminal domain-like"/>
    <property type="match status" value="1"/>
</dbReference>
<dbReference type="InterPro" id="IPR010918">
    <property type="entry name" value="PurM-like_C_dom"/>
</dbReference>
<dbReference type="KEGG" id="vg:19735483"/>
<dbReference type="RefSeq" id="YP_009044391.1">
    <property type="nucleotide sequence ID" value="NC_024382.1"/>
</dbReference>
<dbReference type="PANTHER" id="PTHR10099">
    <property type="entry name" value="PHOSPHORIBOSYLFORMYLGLYCINAMIDINE SYNTHASE"/>
    <property type="match status" value="1"/>
</dbReference>
<reference evidence="5 6" key="1">
    <citation type="journal article" date="2014" name="Vet. Microbiol.">
        <title>Malignant catarrhal fever in American bison (Bison bison) experimentally infected with alcelaphine herpesvirus 2.</title>
        <authorList>
            <person name="Taus N.S."/>
            <person name="O'Toole D."/>
            <person name="Herndon D.R."/>
            <person name="Cunha C.W."/>
            <person name="Warg J.V."/>
            <person name="Seal B.S."/>
            <person name="Brooking A."/>
            <person name="Li H."/>
        </authorList>
    </citation>
    <scope>NUCLEOTIDE SEQUENCE [LARGE SCALE GENOMIC DNA]</scope>
    <source>
        <strain evidence="5">Topi-AlHV-2</strain>
    </source>
</reference>
<keyword evidence="3" id="KW-0946">Virion</keyword>
<dbReference type="Pfam" id="PF13507">
    <property type="entry name" value="GATase_5"/>
    <property type="match status" value="1"/>
</dbReference>
<dbReference type="GO" id="GO:0004642">
    <property type="term" value="F:phosphoribosylformylglycinamidine synthase activity"/>
    <property type="evidence" value="ECO:0007669"/>
    <property type="project" value="TreeGrafter"/>
</dbReference>
<dbReference type="EMBL" id="KF274499">
    <property type="protein sequence ID" value="AIA62045.1"/>
    <property type="molecule type" value="Genomic_DNA"/>
</dbReference>
<keyword evidence="6" id="KW-1185">Reference proteome</keyword>
<dbReference type="GO" id="GO:0019033">
    <property type="term" value="C:viral tegument"/>
    <property type="evidence" value="ECO:0007669"/>
    <property type="project" value="UniProtKB-SubCell"/>
</dbReference>
<keyword evidence="2" id="KW-0920">Virion tegument</keyword>
<dbReference type="GO" id="GO:0006164">
    <property type="term" value="P:purine nucleotide biosynthetic process"/>
    <property type="evidence" value="ECO:0007669"/>
    <property type="project" value="TreeGrafter"/>
</dbReference>
<dbReference type="SMART" id="SM01211">
    <property type="entry name" value="GATase_5"/>
    <property type="match status" value="1"/>
</dbReference>
<comment type="subcellular location">
    <subcellularLocation>
        <location evidence="1">Virion tegument</location>
    </subcellularLocation>
</comment>
<protein>
    <submittedName>
        <fullName evidence="5">Orf3</fullName>
    </submittedName>
</protein>
<dbReference type="PANTHER" id="PTHR10099:SF1">
    <property type="entry name" value="PHOSPHORIBOSYLFORMYLGLYCINAMIDINE SYNTHASE"/>
    <property type="match status" value="1"/>
</dbReference>